<sequence length="142" mass="15442">MNLLFVSRTEPPPPPPLPPPSRDIATRSTTTEKASSRHGNTKITPTRNSRINIQSTINICGFQTSSCVWSSGVSSVVLLGQRPTNLSIGKLADVKDEAVVTVVEAVDMEIMVMDTVVEVVDTRGEVVLQKLPGEIKSWELMI</sequence>
<keyword evidence="2" id="KW-1185">Reference proteome</keyword>
<reference evidence="2" key="1">
    <citation type="journal article" date="2022" name="Mol. Ecol. Resour.">
        <title>The genomes of chicory, endive, great burdock and yacon provide insights into Asteraceae palaeo-polyploidization history and plant inulin production.</title>
        <authorList>
            <person name="Fan W."/>
            <person name="Wang S."/>
            <person name="Wang H."/>
            <person name="Wang A."/>
            <person name="Jiang F."/>
            <person name="Liu H."/>
            <person name="Zhao H."/>
            <person name="Xu D."/>
            <person name="Zhang Y."/>
        </authorList>
    </citation>
    <scope>NUCLEOTIDE SEQUENCE [LARGE SCALE GENOMIC DNA]</scope>
    <source>
        <strain evidence="2">cv. Niubang</strain>
    </source>
</reference>
<reference evidence="1 2" key="2">
    <citation type="journal article" date="2022" name="Mol. Ecol. Resour.">
        <title>The genomes of chicory, endive, great burdock and yacon provide insights into Asteraceae paleo-polyploidization history and plant inulin production.</title>
        <authorList>
            <person name="Fan W."/>
            <person name="Wang S."/>
            <person name="Wang H."/>
            <person name="Wang A."/>
            <person name="Jiang F."/>
            <person name="Liu H."/>
            <person name="Zhao H."/>
            <person name="Xu D."/>
            <person name="Zhang Y."/>
        </authorList>
    </citation>
    <scope>NUCLEOTIDE SEQUENCE [LARGE SCALE GENOMIC DNA]</scope>
    <source>
        <strain evidence="2">cv. Niubang</strain>
    </source>
</reference>
<accession>A0ACB9BCS3</accession>
<proteinExistence type="predicted"/>
<dbReference type="EMBL" id="CM042052">
    <property type="protein sequence ID" value="KAI3719581.1"/>
    <property type="molecule type" value="Genomic_DNA"/>
</dbReference>
<gene>
    <name evidence="1" type="ORF">L6452_20483</name>
</gene>
<dbReference type="Proteomes" id="UP001055879">
    <property type="component" value="Linkage Group LG06"/>
</dbReference>
<comment type="caution">
    <text evidence="1">The sequence shown here is derived from an EMBL/GenBank/DDBJ whole genome shotgun (WGS) entry which is preliminary data.</text>
</comment>
<organism evidence="1 2">
    <name type="scientific">Arctium lappa</name>
    <name type="common">Greater burdock</name>
    <name type="synonym">Lappa major</name>
    <dbReference type="NCBI Taxonomy" id="4217"/>
    <lineage>
        <taxon>Eukaryota</taxon>
        <taxon>Viridiplantae</taxon>
        <taxon>Streptophyta</taxon>
        <taxon>Embryophyta</taxon>
        <taxon>Tracheophyta</taxon>
        <taxon>Spermatophyta</taxon>
        <taxon>Magnoliopsida</taxon>
        <taxon>eudicotyledons</taxon>
        <taxon>Gunneridae</taxon>
        <taxon>Pentapetalae</taxon>
        <taxon>asterids</taxon>
        <taxon>campanulids</taxon>
        <taxon>Asterales</taxon>
        <taxon>Asteraceae</taxon>
        <taxon>Carduoideae</taxon>
        <taxon>Cardueae</taxon>
        <taxon>Arctiinae</taxon>
        <taxon>Arctium</taxon>
    </lineage>
</organism>
<evidence type="ECO:0000313" key="2">
    <source>
        <dbReference type="Proteomes" id="UP001055879"/>
    </source>
</evidence>
<protein>
    <submittedName>
        <fullName evidence="1">Uncharacterized protein</fullName>
    </submittedName>
</protein>
<evidence type="ECO:0000313" key="1">
    <source>
        <dbReference type="EMBL" id="KAI3719581.1"/>
    </source>
</evidence>
<name>A0ACB9BCS3_ARCLA</name>